<dbReference type="PANTHER" id="PTHR43038">
    <property type="entry name" value="ATP-BINDING CASSETTE, SUB-FAMILY H, MEMBER 1"/>
    <property type="match status" value="1"/>
</dbReference>
<accession>A0A8K0V6J1</accession>
<sequence length="299" mass="33093">MEYSIALRGVSKFFGNRQVLKDISLDVSVGKITGFVGPDGSGKTTLMRVISGLERPDSGAGRCYSFDVFREAEQIRQISSDMSQNISLSDNLTVKENLLFLAKARNVPYAQRRIDCLTDTLDLTHLSDECVLHLTKALKLRVSLAASLLHSPAILMLDEPTAGIATGARREFWERLERLAAGKMTILVSTHYSDEAERCHHLVRMNNGRLLTSGSAQEVVHSLGLATFAIRGPDLLKLKYQFSDLLEVEQTVIFRHTLYVTGRCCDSLLSNIRMLPLRYKVEQVSSVLAASVTAGQMSS</sequence>
<dbReference type="Pfam" id="PF00005">
    <property type="entry name" value="ABC_tran"/>
    <property type="match status" value="1"/>
</dbReference>
<dbReference type="Gene3D" id="3.40.50.300">
    <property type="entry name" value="P-loop containing nucleotide triphosphate hydrolases"/>
    <property type="match status" value="1"/>
</dbReference>
<dbReference type="EMBL" id="JAEPBH010000014">
    <property type="protein sequence ID" value="MBK4715107.1"/>
    <property type="molecule type" value="Genomic_DNA"/>
</dbReference>
<dbReference type="SUPFAM" id="SSF52540">
    <property type="entry name" value="P-loop containing nucleoside triphosphate hydrolases"/>
    <property type="match status" value="1"/>
</dbReference>
<keyword evidence="5" id="KW-1185">Reference proteome</keyword>
<evidence type="ECO:0000256" key="2">
    <source>
        <dbReference type="ARBA" id="ARBA00022840"/>
    </source>
</evidence>
<evidence type="ECO:0000259" key="3">
    <source>
        <dbReference type="PROSITE" id="PS50893"/>
    </source>
</evidence>
<keyword evidence="2 4" id="KW-0067">ATP-binding</keyword>
<dbReference type="PROSITE" id="PS50893">
    <property type="entry name" value="ABC_TRANSPORTER_2"/>
    <property type="match status" value="1"/>
</dbReference>
<dbReference type="RefSeq" id="WP_238713328.1">
    <property type="nucleotide sequence ID" value="NZ_JAEPBH010000014.1"/>
</dbReference>
<dbReference type="GO" id="GO:0005524">
    <property type="term" value="F:ATP binding"/>
    <property type="evidence" value="ECO:0007669"/>
    <property type="project" value="UniProtKB-KW"/>
</dbReference>
<keyword evidence="1" id="KW-0547">Nucleotide-binding</keyword>
<reference evidence="4" key="1">
    <citation type="submission" date="2021-01" db="EMBL/GenBank/DDBJ databases">
        <title>Intestinitalea alba gen. nov., sp. nov., a novel genus of the family Enterobacteriaceae, isolated from the gut of the plastic-eating mealworm Tenebrio molitor L.</title>
        <authorList>
            <person name="Yang Y."/>
        </authorList>
    </citation>
    <scope>NUCLEOTIDE SEQUENCE</scope>
    <source>
        <strain evidence="4">BIT-L3</strain>
    </source>
</reference>
<dbReference type="GO" id="GO:0016887">
    <property type="term" value="F:ATP hydrolysis activity"/>
    <property type="evidence" value="ECO:0007669"/>
    <property type="project" value="InterPro"/>
</dbReference>
<comment type="caution">
    <text evidence="4">The sequence shown here is derived from an EMBL/GenBank/DDBJ whole genome shotgun (WGS) entry which is preliminary data.</text>
</comment>
<dbReference type="InterPro" id="IPR003593">
    <property type="entry name" value="AAA+_ATPase"/>
</dbReference>
<feature type="domain" description="ABC transporter" evidence="3">
    <location>
        <begin position="5"/>
        <end position="232"/>
    </location>
</feature>
<evidence type="ECO:0000313" key="5">
    <source>
        <dbReference type="Proteomes" id="UP000659047"/>
    </source>
</evidence>
<proteinExistence type="predicted"/>
<dbReference type="CDD" id="cd03230">
    <property type="entry name" value="ABC_DR_subfamily_A"/>
    <property type="match status" value="1"/>
</dbReference>
<evidence type="ECO:0000313" key="4">
    <source>
        <dbReference type="EMBL" id="MBK4715107.1"/>
    </source>
</evidence>
<dbReference type="InterPro" id="IPR027417">
    <property type="entry name" value="P-loop_NTPase"/>
</dbReference>
<dbReference type="AlphaFoldDB" id="A0A8K0V6J1"/>
<evidence type="ECO:0000256" key="1">
    <source>
        <dbReference type="ARBA" id="ARBA00022741"/>
    </source>
</evidence>
<dbReference type="Proteomes" id="UP000659047">
    <property type="component" value="Unassembled WGS sequence"/>
</dbReference>
<organism evidence="4 5">
    <name type="scientific">Tenebrionibacter intestinalis</name>
    <dbReference type="NCBI Taxonomy" id="2799638"/>
    <lineage>
        <taxon>Bacteria</taxon>
        <taxon>Pseudomonadati</taxon>
        <taxon>Pseudomonadota</taxon>
        <taxon>Gammaproteobacteria</taxon>
        <taxon>Enterobacterales</taxon>
        <taxon>Enterobacteriaceae</taxon>
        <taxon>Tenebrionibacter/Tenebrionicola group</taxon>
        <taxon>Tenebrionibacter</taxon>
    </lineage>
</organism>
<protein>
    <submittedName>
        <fullName evidence="4">ABC transporter ATP-binding protein</fullName>
    </submittedName>
</protein>
<name>A0A8K0V6J1_9ENTR</name>
<dbReference type="InterPro" id="IPR003439">
    <property type="entry name" value="ABC_transporter-like_ATP-bd"/>
</dbReference>
<dbReference type="SMART" id="SM00382">
    <property type="entry name" value="AAA"/>
    <property type="match status" value="1"/>
</dbReference>
<dbReference type="PANTHER" id="PTHR43038:SF3">
    <property type="entry name" value="ABC TRANSPORTER G FAMILY MEMBER 20 ISOFORM X1"/>
    <property type="match status" value="1"/>
</dbReference>
<gene>
    <name evidence="4" type="ORF">JJB97_07140</name>
</gene>